<sequence length="566" mass="64260">MWQRAQYVLNNLFLEILLRVIFLLVVCICQLKAQPYMRHITESELLTDYKRPRHDSYVPSWALVLLIVFVPLFCICTPFMWTKNFADTVQALLAWTLALTINAVATEFIKLIVGRPRPDYFWRCFPNGETTPGLSCTGNIYDVIEGRKSFPSGHSSFSFCSLGFLSIWLCGKLGVLSRSRGQACGVIVCLAPLVVASGVAVSRVCDNHHHWEDVLVGSMLGFTITYFCYHQYYHPLGSESSGEPYVMLDHEYFNDTCNDDIFDIYQIVLQNFAKSTQIKRTTMPKTHNNQSGITYVDALYSFMSKLHGYPIYEFLNKFGKAHKPWFRYRCEALAEEVFGTGRSKKDAKQVVARLMLQQLSLRGYKVPPQFASPEAAEMYKDQVGLPTLSFQSVVHDMCVNNRLSDLQYDYMPDPSKRYYILAKARVGYVERTASGPTRIIAADLAAEQVYKYLRSRLIGIRPVNQVQPTPRAPETAIAAPPEVPRAEQRRSDEEPGPSTSYGSYVRRNNKKKKTRRSIYIRVDFNQPQQGGSEVGPEGPPPPDTPFQGSNNVAINLLSRTMDRFGI</sequence>
<protein>
    <submittedName>
        <fullName evidence="1">Uncharacterized protein</fullName>
    </submittedName>
</protein>
<evidence type="ECO:0000313" key="2">
    <source>
        <dbReference type="Proteomes" id="UP001231649"/>
    </source>
</evidence>
<organism evidence="1 2">
    <name type="scientific">Mythimna loreyi</name>
    <dbReference type="NCBI Taxonomy" id="667449"/>
    <lineage>
        <taxon>Eukaryota</taxon>
        <taxon>Metazoa</taxon>
        <taxon>Ecdysozoa</taxon>
        <taxon>Arthropoda</taxon>
        <taxon>Hexapoda</taxon>
        <taxon>Insecta</taxon>
        <taxon>Pterygota</taxon>
        <taxon>Neoptera</taxon>
        <taxon>Endopterygota</taxon>
        <taxon>Lepidoptera</taxon>
        <taxon>Glossata</taxon>
        <taxon>Ditrysia</taxon>
        <taxon>Noctuoidea</taxon>
        <taxon>Noctuidae</taxon>
        <taxon>Noctuinae</taxon>
        <taxon>Hadenini</taxon>
        <taxon>Mythimna</taxon>
    </lineage>
</organism>
<accession>A0ACC2RCA8</accession>
<dbReference type="Proteomes" id="UP001231649">
    <property type="component" value="Chromosome 1"/>
</dbReference>
<keyword evidence="2" id="KW-1185">Reference proteome</keyword>
<evidence type="ECO:0000313" key="1">
    <source>
        <dbReference type="EMBL" id="KAJ8737781.1"/>
    </source>
</evidence>
<dbReference type="EMBL" id="CM056777">
    <property type="protein sequence ID" value="KAJ8737781.1"/>
    <property type="molecule type" value="Genomic_DNA"/>
</dbReference>
<gene>
    <name evidence="1" type="ORF">PYW08_000376</name>
</gene>
<proteinExistence type="predicted"/>
<name>A0ACC2RCA8_9NEOP</name>
<reference evidence="1" key="1">
    <citation type="submission" date="2023-03" db="EMBL/GenBank/DDBJ databases">
        <title>Chromosome-level genomes of two armyworms, Mythimna separata and Mythimna loreyi, provide insights into the biosynthesis and reception of sex pheromones.</title>
        <authorList>
            <person name="Zhao H."/>
        </authorList>
    </citation>
    <scope>NUCLEOTIDE SEQUENCE</scope>
    <source>
        <strain evidence="1">BeijingLab</strain>
    </source>
</reference>
<comment type="caution">
    <text evidence="1">The sequence shown here is derived from an EMBL/GenBank/DDBJ whole genome shotgun (WGS) entry which is preliminary data.</text>
</comment>